<dbReference type="PATRIC" id="fig|1097667.3.peg.2009"/>
<dbReference type="GO" id="GO:0005948">
    <property type="term" value="C:acetolactate synthase complex"/>
    <property type="evidence" value="ECO:0007669"/>
    <property type="project" value="TreeGrafter"/>
</dbReference>
<organism evidence="8 9">
    <name type="scientific">Patulibacter medicamentivorans</name>
    <dbReference type="NCBI Taxonomy" id="1097667"/>
    <lineage>
        <taxon>Bacteria</taxon>
        <taxon>Bacillati</taxon>
        <taxon>Actinomycetota</taxon>
        <taxon>Thermoleophilia</taxon>
        <taxon>Solirubrobacterales</taxon>
        <taxon>Patulibacteraceae</taxon>
        <taxon>Patulibacter</taxon>
    </lineage>
</organism>
<dbReference type="InterPro" id="IPR029035">
    <property type="entry name" value="DHS-like_NAD/FAD-binding_dom"/>
</dbReference>
<dbReference type="Proteomes" id="UP000005143">
    <property type="component" value="Unassembled WGS sequence"/>
</dbReference>
<sequence>MRRDRHDTGTMPMRAAAIAPRPCPPTRRPPPDSVRRTPFPSPEPPAVPTTAAQLLVRCLEQEGVEYVFGIPGEENIHFVDALRDSPIRYVLVRHEQAASFMAEIYGRLTQRAAVCSATLGPGAINLQLGVADATTNSTPLIAISAQVGRDRSYKESHQSVDLVPMFAPITKWSALVPTPESLPEIVRKAFKTAQTERPGAVYLAIPEDIEGAEVPDALAPLPIDRVRPNEPTDAQVGRALEVLREARNPILLAGHGAAREGAQAELLRFAERTGIPVASTFHGKGVFPDDHPLALGAVGFMRHDYVNFGFDEADAILAVGYELQEFDPVKINPDGDARIIHVHRFPAEVDEHYPVAVGLHGSIARSLTLLADALDGEPVGRPADADCHASRLLAEELTRGRADDRVPLAPQRIVADTRTALGRDDIVLADTGAVKMWMARLYPTYAPNTCLLSNGLSTMGFALPGALGAKLAHPDRKVLAATGDGAFLMHAQELETAVRERIPLCVLVWEDGGYGLIEWKMQMELGRSSSVTFGNPDVVRFTESFGGRGIRIGAADELLPALREGLASDGVTVIACPVDYRENLRLTDRLGELTDAL</sequence>
<dbReference type="InterPro" id="IPR012001">
    <property type="entry name" value="Thiamin_PyroP_enz_TPP-bd_dom"/>
</dbReference>
<dbReference type="AlphaFoldDB" id="H0E5D6"/>
<evidence type="ECO:0000256" key="2">
    <source>
        <dbReference type="ARBA" id="ARBA00023052"/>
    </source>
</evidence>
<feature type="domain" description="Thiamine pyrophosphate enzyme N-terminal TPP-binding" evidence="7">
    <location>
        <begin position="50"/>
        <end position="162"/>
    </location>
</feature>
<reference evidence="8 9" key="1">
    <citation type="journal article" date="2013" name="Biodegradation">
        <title>Quantitative proteomic analysis of ibuprofen-degrading Patulibacter sp. strain I11.</title>
        <authorList>
            <person name="Almeida B."/>
            <person name="Kjeldal H."/>
            <person name="Lolas I."/>
            <person name="Knudsen A.D."/>
            <person name="Carvalho G."/>
            <person name="Nielsen K.L."/>
            <person name="Barreto Crespo M.T."/>
            <person name="Stensballe A."/>
            <person name="Nielsen J.L."/>
        </authorList>
    </citation>
    <scope>NUCLEOTIDE SEQUENCE [LARGE SCALE GENOMIC DNA]</scope>
    <source>
        <strain evidence="8 9">I11</strain>
    </source>
</reference>
<feature type="domain" description="Thiamine pyrophosphate enzyme TPP-binding" evidence="6">
    <location>
        <begin position="430"/>
        <end position="575"/>
    </location>
</feature>
<dbReference type="EMBL" id="AGUD01000161">
    <property type="protein sequence ID" value="EHN11115.1"/>
    <property type="molecule type" value="Genomic_DNA"/>
</dbReference>
<dbReference type="SUPFAM" id="SSF52518">
    <property type="entry name" value="Thiamin diphosphate-binding fold (THDP-binding)"/>
    <property type="match status" value="2"/>
</dbReference>
<dbReference type="GO" id="GO:0009099">
    <property type="term" value="P:L-valine biosynthetic process"/>
    <property type="evidence" value="ECO:0007669"/>
    <property type="project" value="TreeGrafter"/>
</dbReference>
<evidence type="ECO:0000313" key="8">
    <source>
        <dbReference type="EMBL" id="EHN11115.1"/>
    </source>
</evidence>
<evidence type="ECO:0000256" key="4">
    <source>
        <dbReference type="SAM" id="MobiDB-lite"/>
    </source>
</evidence>
<accession>H0E5D6</accession>
<dbReference type="Pfam" id="PF02775">
    <property type="entry name" value="TPP_enzyme_C"/>
    <property type="match status" value="1"/>
</dbReference>
<evidence type="ECO:0000313" key="9">
    <source>
        <dbReference type="Proteomes" id="UP000005143"/>
    </source>
</evidence>
<dbReference type="GO" id="GO:0000287">
    <property type="term" value="F:magnesium ion binding"/>
    <property type="evidence" value="ECO:0007669"/>
    <property type="project" value="InterPro"/>
</dbReference>
<evidence type="ECO:0000256" key="1">
    <source>
        <dbReference type="ARBA" id="ARBA00007812"/>
    </source>
</evidence>
<dbReference type="InterPro" id="IPR029061">
    <property type="entry name" value="THDP-binding"/>
</dbReference>
<dbReference type="SUPFAM" id="SSF52467">
    <property type="entry name" value="DHS-like NAD/FAD-binding domain"/>
    <property type="match status" value="1"/>
</dbReference>
<evidence type="ECO:0000259" key="5">
    <source>
        <dbReference type="Pfam" id="PF00205"/>
    </source>
</evidence>
<dbReference type="GO" id="GO:0030976">
    <property type="term" value="F:thiamine pyrophosphate binding"/>
    <property type="evidence" value="ECO:0007669"/>
    <property type="project" value="InterPro"/>
</dbReference>
<dbReference type="PANTHER" id="PTHR18968">
    <property type="entry name" value="THIAMINE PYROPHOSPHATE ENZYMES"/>
    <property type="match status" value="1"/>
</dbReference>
<dbReference type="Pfam" id="PF02776">
    <property type="entry name" value="TPP_enzyme_N"/>
    <property type="match status" value="1"/>
</dbReference>
<dbReference type="Pfam" id="PF00205">
    <property type="entry name" value="TPP_enzyme_M"/>
    <property type="match status" value="1"/>
</dbReference>
<dbReference type="NCBIfam" id="NF006187">
    <property type="entry name" value="PRK08322.1"/>
    <property type="match status" value="1"/>
</dbReference>
<keyword evidence="2 3" id="KW-0786">Thiamine pyrophosphate</keyword>
<feature type="domain" description="Thiamine pyrophosphate enzyme central" evidence="5">
    <location>
        <begin position="238"/>
        <end position="368"/>
    </location>
</feature>
<evidence type="ECO:0000259" key="7">
    <source>
        <dbReference type="Pfam" id="PF02776"/>
    </source>
</evidence>
<dbReference type="Gene3D" id="3.40.50.970">
    <property type="match status" value="2"/>
</dbReference>
<evidence type="ECO:0000259" key="6">
    <source>
        <dbReference type="Pfam" id="PF02775"/>
    </source>
</evidence>
<dbReference type="RefSeq" id="WP_007574285.1">
    <property type="nucleotide sequence ID" value="NZ_AGUD01000161.1"/>
</dbReference>
<dbReference type="FunFam" id="3.40.50.970:FF:000007">
    <property type="entry name" value="Acetolactate synthase"/>
    <property type="match status" value="1"/>
</dbReference>
<dbReference type="Gene3D" id="3.40.50.1220">
    <property type="entry name" value="TPP-binding domain"/>
    <property type="match status" value="1"/>
</dbReference>
<dbReference type="GO" id="GO:0050660">
    <property type="term" value="F:flavin adenine dinucleotide binding"/>
    <property type="evidence" value="ECO:0007669"/>
    <property type="project" value="TreeGrafter"/>
</dbReference>
<proteinExistence type="inferred from homology"/>
<dbReference type="PANTHER" id="PTHR18968:SF129">
    <property type="entry name" value="ACETOLACTATE SYNTHASE"/>
    <property type="match status" value="1"/>
</dbReference>
<dbReference type="InterPro" id="IPR011766">
    <property type="entry name" value="TPP_enzyme_TPP-bd"/>
</dbReference>
<dbReference type="GO" id="GO:0003984">
    <property type="term" value="F:acetolactate synthase activity"/>
    <property type="evidence" value="ECO:0007669"/>
    <property type="project" value="TreeGrafter"/>
</dbReference>
<keyword evidence="9" id="KW-1185">Reference proteome</keyword>
<protein>
    <submittedName>
        <fullName evidence="8">Thiamine pyrophosphate-requiring enzyme</fullName>
    </submittedName>
</protein>
<gene>
    <name evidence="8" type="ORF">PAI11_20270</name>
</gene>
<feature type="region of interest" description="Disordered" evidence="4">
    <location>
        <begin position="1"/>
        <end position="47"/>
    </location>
</feature>
<dbReference type="CDD" id="cd07035">
    <property type="entry name" value="TPP_PYR_POX_like"/>
    <property type="match status" value="1"/>
</dbReference>
<comment type="caution">
    <text evidence="8">The sequence shown here is derived from an EMBL/GenBank/DDBJ whole genome shotgun (WGS) entry which is preliminary data.</text>
</comment>
<dbReference type="InterPro" id="IPR012000">
    <property type="entry name" value="Thiamin_PyroP_enz_cen_dom"/>
</dbReference>
<comment type="similarity">
    <text evidence="1 3">Belongs to the TPP enzyme family.</text>
</comment>
<dbReference type="CDD" id="cd02010">
    <property type="entry name" value="TPP_ALS"/>
    <property type="match status" value="1"/>
</dbReference>
<evidence type="ECO:0000256" key="3">
    <source>
        <dbReference type="RuleBase" id="RU362132"/>
    </source>
</evidence>
<dbReference type="InterPro" id="IPR045229">
    <property type="entry name" value="TPP_enz"/>
</dbReference>
<name>H0E5D6_9ACTN</name>
<dbReference type="GO" id="GO:0009097">
    <property type="term" value="P:isoleucine biosynthetic process"/>
    <property type="evidence" value="ECO:0007669"/>
    <property type="project" value="TreeGrafter"/>
</dbReference>